<reference evidence="5" key="1">
    <citation type="submission" date="2021-12" db="EMBL/GenBank/DDBJ databases">
        <authorList>
            <person name="King R."/>
        </authorList>
    </citation>
    <scope>NUCLEOTIDE SEQUENCE</scope>
</reference>
<proteinExistence type="inferred from homology"/>
<dbReference type="PANTHER" id="PTHR11857">
    <property type="entry name" value="ODORANT BINDING PROTEIN-RELATED"/>
    <property type="match status" value="1"/>
</dbReference>
<keyword evidence="3" id="KW-0964">Secreted</keyword>
<dbReference type="Gene3D" id="1.10.238.20">
    <property type="entry name" value="Pheromone/general odorant binding protein domain"/>
    <property type="match status" value="2"/>
</dbReference>
<name>A0A9P0FFC5_BRAAE</name>
<dbReference type="GO" id="GO:0005549">
    <property type="term" value="F:odorant binding"/>
    <property type="evidence" value="ECO:0007669"/>
    <property type="project" value="InterPro"/>
</dbReference>
<dbReference type="AlphaFoldDB" id="A0A9P0FFC5"/>
<protein>
    <submittedName>
        <fullName evidence="5">Uncharacterized protein</fullName>
    </submittedName>
</protein>
<dbReference type="InterPro" id="IPR006170">
    <property type="entry name" value="PBP/GOBP"/>
</dbReference>
<accession>A0A9P0FFC5</accession>
<evidence type="ECO:0000256" key="3">
    <source>
        <dbReference type="ARBA" id="ARBA00022525"/>
    </source>
</evidence>
<dbReference type="GO" id="GO:0005615">
    <property type="term" value="C:extracellular space"/>
    <property type="evidence" value="ECO:0007669"/>
    <property type="project" value="TreeGrafter"/>
</dbReference>
<keyword evidence="4" id="KW-0732">Signal</keyword>
<evidence type="ECO:0000313" key="5">
    <source>
        <dbReference type="EMBL" id="CAH0551623.1"/>
    </source>
</evidence>
<dbReference type="PANTHER" id="PTHR11857:SF43">
    <property type="entry name" value="GEO07291P1-RELATED"/>
    <property type="match status" value="1"/>
</dbReference>
<dbReference type="CDD" id="cd23992">
    <property type="entry name" value="PBP_GOBP"/>
    <property type="match status" value="2"/>
</dbReference>
<evidence type="ECO:0000313" key="6">
    <source>
        <dbReference type="Proteomes" id="UP001154078"/>
    </source>
</evidence>
<keyword evidence="6" id="KW-1185">Reference proteome</keyword>
<dbReference type="Pfam" id="PF01395">
    <property type="entry name" value="PBP_GOBP"/>
    <property type="match status" value="2"/>
</dbReference>
<organism evidence="5 6">
    <name type="scientific">Brassicogethes aeneus</name>
    <name type="common">Rape pollen beetle</name>
    <name type="synonym">Meligethes aeneus</name>
    <dbReference type="NCBI Taxonomy" id="1431903"/>
    <lineage>
        <taxon>Eukaryota</taxon>
        <taxon>Metazoa</taxon>
        <taxon>Ecdysozoa</taxon>
        <taxon>Arthropoda</taxon>
        <taxon>Hexapoda</taxon>
        <taxon>Insecta</taxon>
        <taxon>Pterygota</taxon>
        <taxon>Neoptera</taxon>
        <taxon>Endopterygota</taxon>
        <taxon>Coleoptera</taxon>
        <taxon>Polyphaga</taxon>
        <taxon>Cucujiformia</taxon>
        <taxon>Nitidulidae</taxon>
        <taxon>Meligethinae</taxon>
        <taxon>Brassicogethes</taxon>
    </lineage>
</organism>
<evidence type="ECO:0000256" key="2">
    <source>
        <dbReference type="ARBA" id="ARBA00008098"/>
    </source>
</evidence>
<dbReference type="SMART" id="SM00708">
    <property type="entry name" value="PhBP"/>
    <property type="match status" value="2"/>
</dbReference>
<dbReference type="EMBL" id="OV121133">
    <property type="protein sequence ID" value="CAH0551623.1"/>
    <property type="molecule type" value="Genomic_DNA"/>
</dbReference>
<sequence>MINALFLKLLQCKPGLTVEEFSDIVQYSKTCREQTGVPVEMMPKVLVGFFEDDPRLKAQLFCMIKKMGLQEDNGDFNIKGIRQKLKSFYTEQKDMDECVGPTNIQKKILSAHIQNCMAQTGTTEAMLAKVKSGVMVDDPNFIKFIFCVEKLSGLINENGDIYKEALEIKTTISIGSLEKTIAMADKCSQYKSTPEETAYELYKCYMLDGYNLFEQ</sequence>
<dbReference type="Proteomes" id="UP001154078">
    <property type="component" value="Chromosome 2"/>
</dbReference>
<evidence type="ECO:0000256" key="4">
    <source>
        <dbReference type="ARBA" id="ARBA00022729"/>
    </source>
</evidence>
<comment type="similarity">
    <text evidence="2">Belongs to the PBP/GOBP family.</text>
</comment>
<dbReference type="InterPro" id="IPR036728">
    <property type="entry name" value="PBP_GOBP_sf"/>
</dbReference>
<evidence type="ECO:0000256" key="1">
    <source>
        <dbReference type="ARBA" id="ARBA00004613"/>
    </source>
</evidence>
<dbReference type="SUPFAM" id="SSF47565">
    <property type="entry name" value="Insect pheromone/odorant-binding proteins"/>
    <property type="match status" value="2"/>
</dbReference>
<gene>
    <name evidence="5" type="ORF">MELIAE_LOCUS4189</name>
</gene>
<dbReference type="OrthoDB" id="8194670at2759"/>
<dbReference type="GO" id="GO:0007608">
    <property type="term" value="P:sensory perception of smell"/>
    <property type="evidence" value="ECO:0007669"/>
    <property type="project" value="TreeGrafter"/>
</dbReference>
<comment type="subcellular location">
    <subcellularLocation>
        <location evidence="1">Secreted</location>
    </subcellularLocation>
</comment>